<accession>A0A4U8Z970</accession>
<evidence type="ECO:0000313" key="2">
    <source>
        <dbReference type="Proteomes" id="UP000294360"/>
    </source>
</evidence>
<protein>
    <recommendedName>
        <fullName evidence="3">GIY-YIG nuclease family protein</fullName>
    </recommendedName>
</protein>
<proteinExistence type="predicted"/>
<dbReference type="InterPro" id="IPR035901">
    <property type="entry name" value="GIY-YIG_endonuc_sf"/>
</dbReference>
<dbReference type="OrthoDB" id="7270972at2"/>
<dbReference type="EMBL" id="LR536452">
    <property type="protein sequence ID" value="VFU17776.1"/>
    <property type="molecule type" value="Genomic_DNA"/>
</dbReference>
<dbReference type="KEGG" id="mtun:MTUNDRAET4_0259.2"/>
<dbReference type="Proteomes" id="UP000294360">
    <property type="component" value="Plasmid 3"/>
</dbReference>
<organism evidence="1 2">
    <name type="scientific">Methylocella tundrae</name>
    <dbReference type="NCBI Taxonomy" id="227605"/>
    <lineage>
        <taxon>Bacteria</taxon>
        <taxon>Pseudomonadati</taxon>
        <taxon>Pseudomonadota</taxon>
        <taxon>Alphaproteobacteria</taxon>
        <taxon>Hyphomicrobiales</taxon>
        <taxon>Beijerinckiaceae</taxon>
        <taxon>Methylocella</taxon>
    </lineage>
</organism>
<sequence length="71" mass="8366">MDTQKNRIWFELGLGKSPHAALQAAWNQHGGSVFRFEELERLREDFPELERDDELKKRQALWQSRLQASAV</sequence>
<geneLocation type="plasmid" evidence="1 2">
    <name>3</name>
</geneLocation>
<name>A0A4U8Z970_METTU</name>
<keyword evidence="1" id="KW-0614">Plasmid</keyword>
<dbReference type="CDD" id="cd10451">
    <property type="entry name" value="GIY-YIG_LuxR_like"/>
    <property type="match status" value="1"/>
</dbReference>
<reference evidence="1 2" key="1">
    <citation type="submission" date="2019-03" db="EMBL/GenBank/DDBJ databases">
        <authorList>
            <person name="Kox A.R. M."/>
        </authorList>
    </citation>
    <scope>NUCLEOTIDE SEQUENCE [LARGE SCALE GENOMIC DNA]</scope>
    <source>
        <strain evidence="1">MTUNDRAET4 annotated genome</strain>
        <plasmid evidence="2">3</plasmid>
    </source>
</reference>
<dbReference type="Gene3D" id="3.40.1440.10">
    <property type="entry name" value="GIY-YIG endonuclease"/>
    <property type="match status" value="1"/>
</dbReference>
<evidence type="ECO:0000313" key="1">
    <source>
        <dbReference type="EMBL" id="VFU17776.1"/>
    </source>
</evidence>
<dbReference type="RefSeq" id="WP_134493492.1">
    <property type="nucleotide sequence ID" value="NZ_CP139087.1"/>
</dbReference>
<gene>
    <name evidence="1" type="ORF">MTUNDRAET4_0259</name>
</gene>
<evidence type="ECO:0008006" key="3">
    <source>
        <dbReference type="Google" id="ProtNLM"/>
    </source>
</evidence>
<dbReference type="AlphaFoldDB" id="A0A4U8Z970"/>